<dbReference type="EMBL" id="CM000363">
    <property type="protein sequence ID" value="EDX10688.1"/>
    <property type="molecule type" value="Genomic_DNA"/>
</dbReference>
<gene>
    <name evidence="1" type="primary">Dsim\GD17952</name>
    <name evidence="1" type="ORF">Dsim_GD17952</name>
</gene>
<organism evidence="1 2">
    <name type="scientific">Drosophila simulans</name>
    <name type="common">Fruit fly</name>
    <dbReference type="NCBI Taxonomy" id="7240"/>
    <lineage>
        <taxon>Eukaryota</taxon>
        <taxon>Metazoa</taxon>
        <taxon>Ecdysozoa</taxon>
        <taxon>Arthropoda</taxon>
        <taxon>Hexapoda</taxon>
        <taxon>Insecta</taxon>
        <taxon>Pterygota</taxon>
        <taxon>Neoptera</taxon>
        <taxon>Endopterygota</taxon>
        <taxon>Diptera</taxon>
        <taxon>Brachycera</taxon>
        <taxon>Muscomorpha</taxon>
        <taxon>Ephydroidea</taxon>
        <taxon>Drosophilidae</taxon>
        <taxon>Drosophila</taxon>
        <taxon>Sophophora</taxon>
    </lineage>
</organism>
<dbReference type="AlphaFoldDB" id="B4QMB9"/>
<evidence type="ECO:0000313" key="1">
    <source>
        <dbReference type="EMBL" id="EDX10688.1"/>
    </source>
</evidence>
<name>B4QMB9_DROSI</name>
<accession>B4QMB9</accession>
<keyword evidence="2" id="KW-1185">Reference proteome</keyword>
<protein>
    <submittedName>
        <fullName evidence="1">GD17952</fullName>
    </submittedName>
</protein>
<evidence type="ECO:0000313" key="2">
    <source>
        <dbReference type="Proteomes" id="UP000000304"/>
    </source>
</evidence>
<sequence length="44" mass="4831">MAIAQARRSLIRHGHSGGGTKGVRIYLMIKVTNHIRSLDTCLTP</sequence>
<proteinExistence type="predicted"/>
<dbReference type="Proteomes" id="UP000000304">
    <property type="component" value="Chromosome 3L"/>
</dbReference>
<reference evidence="1 2" key="1">
    <citation type="journal article" date="2007" name="Nature">
        <title>Evolution of genes and genomes on the Drosophila phylogeny.</title>
        <authorList>
            <consortium name="Drosophila 12 Genomes Consortium"/>
            <person name="Clark A.G."/>
            <person name="Eisen M.B."/>
            <person name="Smith D.R."/>
            <person name="Bergman C.M."/>
            <person name="Oliver B."/>
            <person name="Markow T.A."/>
            <person name="Kaufman T.C."/>
            <person name="Kellis M."/>
            <person name="Gelbart W."/>
            <person name="Iyer V.N."/>
            <person name="Pollard D.A."/>
            <person name="Sackton T.B."/>
            <person name="Larracuente A.M."/>
            <person name="Singh N.D."/>
            <person name="Abad J.P."/>
            <person name="Abt D.N."/>
            <person name="Adryan B."/>
            <person name="Aguade M."/>
            <person name="Akashi H."/>
            <person name="Anderson W.W."/>
            <person name="Aquadro C.F."/>
            <person name="Ardell D.H."/>
            <person name="Arguello R."/>
            <person name="Artieri C.G."/>
            <person name="Barbash D.A."/>
            <person name="Barker D."/>
            <person name="Barsanti P."/>
            <person name="Batterham P."/>
            <person name="Batzoglou S."/>
            <person name="Begun D."/>
            <person name="Bhutkar A."/>
            <person name="Blanco E."/>
            <person name="Bosak S.A."/>
            <person name="Bradley R.K."/>
            <person name="Brand A.D."/>
            <person name="Brent M.R."/>
            <person name="Brooks A.N."/>
            <person name="Brown R.H."/>
            <person name="Butlin R.K."/>
            <person name="Caggese C."/>
            <person name="Calvi B.R."/>
            <person name="Bernardo de Carvalho A."/>
            <person name="Caspi A."/>
            <person name="Castrezana S."/>
            <person name="Celniker S.E."/>
            <person name="Chang J.L."/>
            <person name="Chapple C."/>
            <person name="Chatterji S."/>
            <person name="Chinwalla A."/>
            <person name="Civetta A."/>
            <person name="Clifton S.W."/>
            <person name="Comeron J.M."/>
            <person name="Costello J.C."/>
            <person name="Coyne J.A."/>
            <person name="Daub J."/>
            <person name="David R.G."/>
            <person name="Delcher A.L."/>
            <person name="Delehaunty K."/>
            <person name="Do C.B."/>
            <person name="Ebling H."/>
            <person name="Edwards K."/>
            <person name="Eickbush T."/>
            <person name="Evans J.D."/>
            <person name="Filipski A."/>
            <person name="Findeiss S."/>
            <person name="Freyhult E."/>
            <person name="Fulton L."/>
            <person name="Fulton R."/>
            <person name="Garcia A.C."/>
            <person name="Gardiner A."/>
            <person name="Garfield D.A."/>
            <person name="Garvin B.E."/>
            <person name="Gibson G."/>
            <person name="Gilbert D."/>
            <person name="Gnerre S."/>
            <person name="Godfrey J."/>
            <person name="Good R."/>
            <person name="Gotea V."/>
            <person name="Gravely B."/>
            <person name="Greenberg A.J."/>
            <person name="Griffiths-Jones S."/>
            <person name="Gross S."/>
            <person name="Guigo R."/>
            <person name="Gustafson E.A."/>
            <person name="Haerty W."/>
            <person name="Hahn M.W."/>
            <person name="Halligan D.L."/>
            <person name="Halpern A.L."/>
            <person name="Halter G.M."/>
            <person name="Han M.V."/>
            <person name="Heger A."/>
            <person name="Hillier L."/>
            <person name="Hinrichs A.S."/>
            <person name="Holmes I."/>
            <person name="Hoskins R.A."/>
            <person name="Hubisz M.J."/>
            <person name="Hultmark D."/>
            <person name="Huntley M.A."/>
            <person name="Jaffe D.B."/>
            <person name="Jagadeeshan S."/>
            <person name="Jeck W.R."/>
            <person name="Johnson J."/>
            <person name="Jones C.D."/>
            <person name="Jordan W.C."/>
            <person name="Karpen G.H."/>
            <person name="Kataoka E."/>
            <person name="Keightley P.D."/>
            <person name="Kheradpour P."/>
            <person name="Kirkness E.F."/>
            <person name="Koerich L.B."/>
            <person name="Kristiansen K."/>
            <person name="Kudrna D."/>
            <person name="Kulathinal R.J."/>
            <person name="Kumar S."/>
            <person name="Kwok R."/>
            <person name="Lander E."/>
            <person name="Langley C.H."/>
            <person name="Lapoint R."/>
            <person name="Lazzaro B.P."/>
            <person name="Lee S.J."/>
            <person name="Levesque L."/>
            <person name="Li R."/>
            <person name="Lin C.F."/>
            <person name="Lin M.F."/>
            <person name="Lindblad-Toh K."/>
            <person name="Llopart A."/>
            <person name="Long M."/>
            <person name="Low L."/>
            <person name="Lozovsky E."/>
            <person name="Lu J."/>
            <person name="Luo M."/>
            <person name="Machado C.A."/>
            <person name="Makalowski W."/>
            <person name="Marzo M."/>
            <person name="Matsuda M."/>
            <person name="Matzkin L."/>
            <person name="McAllister B."/>
            <person name="McBride C.S."/>
            <person name="McKernan B."/>
            <person name="McKernan K."/>
            <person name="Mendez-Lago M."/>
            <person name="Minx P."/>
            <person name="Mollenhauer M.U."/>
            <person name="Montooth K."/>
            <person name="Mount S.M."/>
            <person name="Mu X."/>
            <person name="Myers E."/>
            <person name="Negre B."/>
            <person name="Newfeld S."/>
            <person name="Nielsen R."/>
            <person name="Noor M.A."/>
            <person name="O'Grady P."/>
            <person name="Pachter L."/>
            <person name="Papaceit M."/>
            <person name="Parisi M.J."/>
            <person name="Parisi M."/>
            <person name="Parts L."/>
            <person name="Pedersen J.S."/>
            <person name="Pesole G."/>
            <person name="Phillippy A.M."/>
            <person name="Ponting C.P."/>
            <person name="Pop M."/>
            <person name="Porcelli D."/>
            <person name="Powell J.R."/>
            <person name="Prohaska S."/>
            <person name="Pruitt K."/>
            <person name="Puig M."/>
            <person name="Quesneville H."/>
            <person name="Ram K.R."/>
            <person name="Rand D."/>
            <person name="Rasmussen M.D."/>
            <person name="Reed L.K."/>
            <person name="Reenan R."/>
            <person name="Reily A."/>
            <person name="Remington K.A."/>
            <person name="Rieger T.T."/>
            <person name="Ritchie M.G."/>
            <person name="Robin C."/>
            <person name="Rogers Y.H."/>
            <person name="Rohde C."/>
            <person name="Rozas J."/>
            <person name="Rubenfield M.J."/>
            <person name="Ruiz A."/>
            <person name="Russo S."/>
            <person name="Salzberg S.L."/>
            <person name="Sanchez-Gracia A."/>
            <person name="Saranga D.J."/>
            <person name="Sato H."/>
            <person name="Schaeffer S.W."/>
            <person name="Schatz M.C."/>
            <person name="Schlenke T."/>
            <person name="Schwartz R."/>
            <person name="Segarra C."/>
            <person name="Singh R.S."/>
            <person name="Sirot L."/>
            <person name="Sirota M."/>
            <person name="Sisneros N.B."/>
            <person name="Smith C.D."/>
            <person name="Smith T.F."/>
            <person name="Spieth J."/>
            <person name="Stage D.E."/>
            <person name="Stark A."/>
            <person name="Stephan W."/>
            <person name="Strausberg R.L."/>
            <person name="Strempel S."/>
            <person name="Sturgill D."/>
            <person name="Sutton G."/>
            <person name="Sutton G.G."/>
            <person name="Tao W."/>
            <person name="Teichmann S."/>
            <person name="Tobari Y.N."/>
            <person name="Tomimura Y."/>
            <person name="Tsolas J.M."/>
            <person name="Valente V.L."/>
            <person name="Venter E."/>
            <person name="Venter J.C."/>
            <person name="Vicario S."/>
            <person name="Vieira F.G."/>
            <person name="Vilella A.J."/>
            <person name="Villasante A."/>
            <person name="Walenz B."/>
            <person name="Wang J."/>
            <person name="Wasserman M."/>
            <person name="Watts T."/>
            <person name="Wilson D."/>
            <person name="Wilson R.K."/>
            <person name="Wing R.A."/>
            <person name="Wolfner M.F."/>
            <person name="Wong A."/>
            <person name="Wong G.K."/>
            <person name="Wu C.I."/>
            <person name="Wu G."/>
            <person name="Yamamoto D."/>
            <person name="Yang H.P."/>
            <person name="Yang S.P."/>
            <person name="Yorke J.A."/>
            <person name="Yoshida K."/>
            <person name="Zdobnov E."/>
            <person name="Zhang P."/>
            <person name="Zhang Y."/>
            <person name="Zimin A.V."/>
            <person name="Baldwin J."/>
            <person name="Abdouelleil A."/>
            <person name="Abdulkadir J."/>
            <person name="Abebe A."/>
            <person name="Abera B."/>
            <person name="Abreu J."/>
            <person name="Acer S.C."/>
            <person name="Aftuck L."/>
            <person name="Alexander A."/>
            <person name="An P."/>
            <person name="Anderson E."/>
            <person name="Anderson S."/>
            <person name="Arachi H."/>
            <person name="Azer M."/>
            <person name="Bachantsang P."/>
            <person name="Barry A."/>
            <person name="Bayul T."/>
            <person name="Berlin A."/>
            <person name="Bessette D."/>
            <person name="Bloom T."/>
            <person name="Blye J."/>
            <person name="Boguslavskiy L."/>
            <person name="Bonnet C."/>
            <person name="Boukhgalter B."/>
            <person name="Bourzgui I."/>
            <person name="Brown A."/>
            <person name="Cahill P."/>
            <person name="Channer S."/>
            <person name="Cheshatsang Y."/>
            <person name="Chuda L."/>
            <person name="Citroen M."/>
            <person name="Collymore A."/>
            <person name="Cooke P."/>
            <person name="Costello M."/>
            <person name="D'Aco K."/>
            <person name="Daza R."/>
            <person name="De Haan G."/>
            <person name="DeGray S."/>
            <person name="DeMaso C."/>
            <person name="Dhargay N."/>
            <person name="Dooley K."/>
            <person name="Dooley E."/>
            <person name="Doricent M."/>
            <person name="Dorje P."/>
            <person name="Dorjee K."/>
            <person name="Dupes A."/>
            <person name="Elong R."/>
            <person name="Falk J."/>
            <person name="Farina A."/>
            <person name="Faro S."/>
            <person name="Ferguson D."/>
            <person name="Fisher S."/>
            <person name="Foley C.D."/>
            <person name="Franke A."/>
            <person name="Friedrich D."/>
            <person name="Gadbois L."/>
            <person name="Gearin G."/>
            <person name="Gearin C.R."/>
            <person name="Giannoukos G."/>
            <person name="Goode T."/>
            <person name="Graham J."/>
            <person name="Grandbois E."/>
            <person name="Grewal S."/>
            <person name="Gyaltsen K."/>
            <person name="Hafez N."/>
            <person name="Hagos B."/>
            <person name="Hall J."/>
            <person name="Henson C."/>
            <person name="Hollinger A."/>
            <person name="Honan T."/>
            <person name="Huard M.D."/>
            <person name="Hughes L."/>
            <person name="Hurhula B."/>
            <person name="Husby M.E."/>
            <person name="Kamat A."/>
            <person name="Kanga B."/>
            <person name="Kashin S."/>
            <person name="Khazanovich D."/>
            <person name="Kisner P."/>
            <person name="Lance K."/>
            <person name="Lara M."/>
            <person name="Lee W."/>
            <person name="Lennon N."/>
            <person name="Letendre F."/>
            <person name="LeVine R."/>
            <person name="Lipovsky A."/>
            <person name="Liu X."/>
            <person name="Liu J."/>
            <person name="Liu S."/>
            <person name="Lokyitsang T."/>
            <person name="Lokyitsang Y."/>
            <person name="Lubonja R."/>
            <person name="Lui A."/>
            <person name="MacDonald P."/>
            <person name="Magnisalis V."/>
            <person name="Maru K."/>
            <person name="Matthews C."/>
            <person name="McCusker W."/>
            <person name="McDonough S."/>
            <person name="Mehta T."/>
            <person name="Meldrim J."/>
            <person name="Meneus L."/>
            <person name="Mihai O."/>
            <person name="Mihalev A."/>
            <person name="Mihova T."/>
            <person name="Mittelman R."/>
            <person name="Mlenga V."/>
            <person name="Montmayeur A."/>
            <person name="Mulrain L."/>
            <person name="Navidi A."/>
            <person name="Naylor J."/>
            <person name="Negash T."/>
            <person name="Nguyen T."/>
            <person name="Nguyen N."/>
            <person name="Nicol R."/>
            <person name="Norbu C."/>
            <person name="Norbu N."/>
            <person name="Novod N."/>
            <person name="O'Neill B."/>
            <person name="Osman S."/>
            <person name="Markiewicz E."/>
            <person name="Oyono O.L."/>
            <person name="Patti C."/>
            <person name="Phunkhang P."/>
            <person name="Pierre F."/>
            <person name="Priest M."/>
            <person name="Raghuraman S."/>
            <person name="Rege F."/>
            <person name="Reyes R."/>
            <person name="Rise C."/>
            <person name="Rogov P."/>
            <person name="Ross K."/>
            <person name="Ryan E."/>
            <person name="Settipalli S."/>
            <person name="Shea T."/>
            <person name="Sherpa N."/>
            <person name="Shi L."/>
            <person name="Shih D."/>
            <person name="Sparrow T."/>
            <person name="Spaulding J."/>
            <person name="Stalker J."/>
            <person name="Stange-Thomann N."/>
            <person name="Stavropoulos S."/>
            <person name="Stone C."/>
            <person name="Strader C."/>
            <person name="Tesfaye S."/>
            <person name="Thomson T."/>
            <person name="Thoulutsang Y."/>
            <person name="Thoulutsang D."/>
            <person name="Topham K."/>
            <person name="Topping I."/>
            <person name="Tsamla T."/>
            <person name="Vassiliev H."/>
            <person name="Vo A."/>
            <person name="Wangchuk T."/>
            <person name="Wangdi T."/>
            <person name="Weiand M."/>
            <person name="Wilkinson J."/>
            <person name="Wilson A."/>
            <person name="Yadav S."/>
            <person name="Young G."/>
            <person name="Yu Q."/>
            <person name="Zembek L."/>
            <person name="Zhong D."/>
            <person name="Zimmer A."/>
            <person name="Zwirko Z."/>
            <person name="Jaffe D.B."/>
            <person name="Alvarez P."/>
            <person name="Brockman W."/>
            <person name="Butler J."/>
            <person name="Chin C."/>
            <person name="Gnerre S."/>
            <person name="Grabherr M."/>
            <person name="Kleber M."/>
            <person name="Mauceli E."/>
            <person name="MacCallum I."/>
        </authorList>
    </citation>
    <scope>NUCLEOTIDE SEQUENCE [LARGE SCALE GENOMIC DNA]</scope>
    <source>
        <strain evidence="2">white501</strain>
    </source>
</reference>
<dbReference type="HOGENOM" id="CLU_3225145_0_0_1"/>